<dbReference type="PANTHER" id="PTHR12747">
    <property type="entry name" value="ELONGATOR COMPLEX PROTEIN 1"/>
    <property type="match status" value="1"/>
</dbReference>
<dbReference type="PANTHER" id="PTHR12747:SF0">
    <property type="entry name" value="ELONGATOR COMPLEX PROTEIN 1"/>
    <property type="match status" value="1"/>
</dbReference>
<feature type="non-terminal residue" evidence="1">
    <location>
        <position position="220"/>
    </location>
</feature>
<name>A0ABV2ATS1_9EUKA</name>
<dbReference type="EMBL" id="JBDODL010004448">
    <property type="protein sequence ID" value="MES1923042.1"/>
    <property type="molecule type" value="Genomic_DNA"/>
</dbReference>
<gene>
    <name evidence="1" type="ORF">MHBO_004577</name>
</gene>
<reference evidence="1 2" key="1">
    <citation type="journal article" date="2024" name="BMC Biol.">
        <title>Comparative genomics of Ascetosporea gives new insight into the evolutionary basis for animal parasitism in Rhizaria.</title>
        <authorList>
            <person name="Hiltunen Thoren M."/>
            <person name="Onut-Brannstrom I."/>
            <person name="Alfjorden A."/>
            <person name="Peckova H."/>
            <person name="Swords F."/>
            <person name="Hooper C."/>
            <person name="Holzer A.S."/>
            <person name="Bass D."/>
            <person name="Burki F."/>
        </authorList>
    </citation>
    <scope>NUCLEOTIDE SEQUENCE [LARGE SCALE GENOMIC DNA]</scope>
    <source>
        <strain evidence="1">20-A016</strain>
    </source>
</reference>
<evidence type="ECO:0000313" key="1">
    <source>
        <dbReference type="EMBL" id="MES1923042.1"/>
    </source>
</evidence>
<dbReference type="Proteomes" id="UP001439008">
    <property type="component" value="Unassembled WGS sequence"/>
</dbReference>
<dbReference type="InterPro" id="IPR006849">
    <property type="entry name" value="Elp1"/>
</dbReference>
<proteinExistence type="predicted"/>
<protein>
    <submittedName>
        <fullName evidence="1">Uncharacterized protein</fullName>
    </submittedName>
</protein>
<comment type="caution">
    <text evidence="1">The sequence shown here is derived from an EMBL/GenBank/DDBJ whole genome shotgun (WGS) entry which is preliminary data.</text>
</comment>
<feature type="non-terminal residue" evidence="1">
    <location>
        <position position="1"/>
    </location>
</feature>
<keyword evidence="2" id="KW-1185">Reference proteome</keyword>
<evidence type="ECO:0000313" key="2">
    <source>
        <dbReference type="Proteomes" id="UP001439008"/>
    </source>
</evidence>
<accession>A0ABV2ATS1</accession>
<sequence length="220" mass="25939">ERKILLLRQTSKNNTLKITEEIANWTNLKKSPLESILKATISSLTRKDKEKYSVPIIIALEKLKLNSFKFIQNLPEETASENIKYLLSLKDEKDVFEAALSTYDTVLTLQVLSHCKFYDMEEIFPFLKRIDSKSETEKKFETNMYLGRYNKALFYLSRCDRFSDCLSLIQRYQLYEAAFKIWSVSGMDKKKNPDEKANEDEWFQIAKLYAQYLEDKDPFA</sequence>
<organism evidence="1 2">
    <name type="scientific">Bonamia ostreae</name>
    <dbReference type="NCBI Taxonomy" id="126728"/>
    <lineage>
        <taxon>Eukaryota</taxon>
        <taxon>Sar</taxon>
        <taxon>Rhizaria</taxon>
        <taxon>Endomyxa</taxon>
        <taxon>Ascetosporea</taxon>
        <taxon>Haplosporida</taxon>
        <taxon>Bonamia</taxon>
    </lineage>
</organism>